<dbReference type="InterPro" id="IPR018550">
    <property type="entry name" value="Lipid-A_deacylase-rel"/>
</dbReference>
<evidence type="ECO:0000313" key="3">
    <source>
        <dbReference type="Proteomes" id="UP000243374"/>
    </source>
</evidence>
<gene>
    <name evidence="2" type="ORF">SAMN04487865_104617</name>
</gene>
<dbReference type="Pfam" id="PF09411">
    <property type="entry name" value="PagL"/>
    <property type="match status" value="1"/>
</dbReference>
<name>A0A662ZEI9_9GAMM</name>
<feature type="chain" id="PRO_5024943067" description="Lipid A 3-O-deacylase (PagL)" evidence="1">
    <location>
        <begin position="26"/>
        <end position="187"/>
    </location>
</feature>
<evidence type="ECO:0000313" key="2">
    <source>
        <dbReference type="EMBL" id="SFK26725.1"/>
    </source>
</evidence>
<proteinExistence type="predicted"/>
<evidence type="ECO:0008006" key="4">
    <source>
        <dbReference type="Google" id="ProtNLM"/>
    </source>
</evidence>
<reference evidence="2 3" key="1">
    <citation type="submission" date="2016-10" db="EMBL/GenBank/DDBJ databases">
        <authorList>
            <person name="Varghese N."/>
            <person name="Submissions S."/>
        </authorList>
    </citation>
    <scope>NUCLEOTIDE SEQUENCE [LARGE SCALE GENOMIC DNA]</scope>
    <source>
        <strain evidence="2 3">22B</strain>
    </source>
</reference>
<evidence type="ECO:0000256" key="1">
    <source>
        <dbReference type="SAM" id="SignalP"/>
    </source>
</evidence>
<dbReference type="RefSeq" id="WP_074841214.1">
    <property type="nucleotide sequence ID" value="NZ_CP047056.1"/>
</dbReference>
<protein>
    <recommendedName>
        <fullName evidence="4">Lipid A 3-O-deacylase (PagL)</fullName>
    </recommendedName>
</protein>
<organism evidence="2 3">
    <name type="scientific">Succinivibrio dextrinosolvens</name>
    <dbReference type="NCBI Taxonomy" id="83771"/>
    <lineage>
        <taxon>Bacteria</taxon>
        <taxon>Pseudomonadati</taxon>
        <taxon>Pseudomonadota</taxon>
        <taxon>Gammaproteobacteria</taxon>
        <taxon>Aeromonadales</taxon>
        <taxon>Succinivibrionaceae</taxon>
        <taxon>Succinivibrio</taxon>
    </lineage>
</organism>
<dbReference type="EMBL" id="FOSF01000046">
    <property type="protein sequence ID" value="SFK26725.1"/>
    <property type="molecule type" value="Genomic_DNA"/>
</dbReference>
<dbReference type="AlphaFoldDB" id="A0A662ZEI9"/>
<feature type="signal peptide" evidence="1">
    <location>
        <begin position="1"/>
        <end position="25"/>
    </location>
</feature>
<keyword evidence="3" id="KW-1185">Reference proteome</keyword>
<dbReference type="Proteomes" id="UP000243374">
    <property type="component" value="Unassembled WGS sequence"/>
</dbReference>
<keyword evidence="1" id="KW-0732">Signal</keyword>
<sequence>MINLNNLVKACVISPLLFMGFSASAQTSCVEGWDFQAEYLKHNKSDKHVDNYNLHVYKHLWNNDYLSLYYGGTASIANGYMDKDEKKDSDAFGIGPSIMGRLEFNPFGSFYTGLEAGGTMRFFTKAHPAGGRAYDFLWRVGPRFSYKLGNYSALGLTLLYAHASNGMNSHNPGYEMKGVNLDFEYKF</sequence>
<accession>A0A662ZEI9</accession>
<dbReference type="OrthoDB" id="1664699at2"/>